<dbReference type="Proteomes" id="UP000639772">
    <property type="component" value="Unassembled WGS sequence"/>
</dbReference>
<organism evidence="1 2">
    <name type="scientific">Vanilla planifolia</name>
    <name type="common">Vanilla</name>
    <dbReference type="NCBI Taxonomy" id="51239"/>
    <lineage>
        <taxon>Eukaryota</taxon>
        <taxon>Viridiplantae</taxon>
        <taxon>Streptophyta</taxon>
        <taxon>Embryophyta</taxon>
        <taxon>Tracheophyta</taxon>
        <taxon>Spermatophyta</taxon>
        <taxon>Magnoliopsida</taxon>
        <taxon>Liliopsida</taxon>
        <taxon>Asparagales</taxon>
        <taxon>Orchidaceae</taxon>
        <taxon>Vanilloideae</taxon>
        <taxon>Vanilleae</taxon>
        <taxon>Vanilla</taxon>
    </lineage>
</organism>
<accession>A0A835QLS8</accession>
<reference evidence="1 2" key="1">
    <citation type="journal article" date="2020" name="Nat. Food">
        <title>A phased Vanilla planifolia genome enables genetic improvement of flavour and production.</title>
        <authorList>
            <person name="Hasing T."/>
            <person name="Tang H."/>
            <person name="Brym M."/>
            <person name="Khazi F."/>
            <person name="Huang T."/>
            <person name="Chambers A.H."/>
        </authorList>
    </citation>
    <scope>NUCLEOTIDE SEQUENCE [LARGE SCALE GENOMIC DNA]</scope>
    <source>
        <tissue evidence="1">Leaf</tissue>
    </source>
</reference>
<protein>
    <submittedName>
        <fullName evidence="1">Uncharacterized protein</fullName>
    </submittedName>
</protein>
<comment type="caution">
    <text evidence="1">The sequence shown here is derived from an EMBL/GenBank/DDBJ whole genome shotgun (WGS) entry which is preliminary data.</text>
</comment>
<proteinExistence type="predicted"/>
<name>A0A835QLS8_VANPL</name>
<dbReference type="EMBL" id="JADCNM010000008">
    <property type="protein sequence ID" value="KAG0471212.1"/>
    <property type="molecule type" value="Genomic_DNA"/>
</dbReference>
<evidence type="ECO:0000313" key="2">
    <source>
        <dbReference type="Proteomes" id="UP000639772"/>
    </source>
</evidence>
<sequence>MSVVCSCFCAGINCFEITFRFEMDRKQEESNPDSFFANLDCGDLFVQFLGQQWGTSFGLGWQSFLGGLVCYGGVVLTEFSKSELHMVRKLKRVAHIILDFNSKEY</sequence>
<dbReference type="AlphaFoldDB" id="A0A835QLS8"/>
<evidence type="ECO:0000313" key="1">
    <source>
        <dbReference type="EMBL" id="KAG0471212.1"/>
    </source>
</evidence>
<gene>
    <name evidence="1" type="ORF">HPP92_015758</name>
</gene>